<comment type="caution">
    <text evidence="2">The sequence shown here is derived from an EMBL/GenBank/DDBJ whole genome shotgun (WGS) entry which is preliminary data.</text>
</comment>
<accession>A0A161WHM6</accession>
<reference evidence="2 3" key="1">
    <citation type="submission" date="2015-06" db="EMBL/GenBank/DDBJ databases">
        <title>Survival trade-offs in plant roots during colonization by closely related pathogenic and mutualistic fungi.</title>
        <authorList>
            <person name="Hacquard S."/>
            <person name="Kracher B."/>
            <person name="Hiruma K."/>
            <person name="Weinman A."/>
            <person name="Muench P."/>
            <person name="Garrido Oter R."/>
            <person name="Ver Loren van Themaat E."/>
            <person name="Dallerey J.-F."/>
            <person name="Damm U."/>
            <person name="Henrissat B."/>
            <person name="Lespinet O."/>
            <person name="Thon M."/>
            <person name="Kemen E."/>
            <person name="McHardy A.C."/>
            <person name="Schulze-Lefert P."/>
            <person name="O'Connell R.J."/>
        </authorList>
    </citation>
    <scope>NUCLEOTIDE SEQUENCE [LARGE SCALE GENOMIC DNA]</scope>
    <source>
        <strain evidence="2 3">MAFF 238704</strain>
    </source>
</reference>
<feature type="region of interest" description="Disordered" evidence="1">
    <location>
        <begin position="75"/>
        <end position="131"/>
    </location>
</feature>
<evidence type="ECO:0000256" key="1">
    <source>
        <dbReference type="SAM" id="MobiDB-lite"/>
    </source>
</evidence>
<evidence type="ECO:0000313" key="2">
    <source>
        <dbReference type="EMBL" id="KZL84098.1"/>
    </source>
</evidence>
<feature type="compositionally biased region" description="Basic and acidic residues" evidence="1">
    <location>
        <begin position="156"/>
        <end position="168"/>
    </location>
</feature>
<feature type="compositionally biased region" description="Basic residues" evidence="1">
    <location>
        <begin position="81"/>
        <end position="90"/>
    </location>
</feature>
<gene>
    <name evidence="2" type="ORF">CI238_10060</name>
</gene>
<protein>
    <submittedName>
        <fullName evidence="2">Uncharacterized protein</fullName>
    </submittedName>
</protein>
<feature type="compositionally biased region" description="Basic residues" evidence="1">
    <location>
        <begin position="169"/>
        <end position="183"/>
    </location>
</feature>
<organism evidence="2 3">
    <name type="scientific">Colletotrichum incanum</name>
    <name type="common">Soybean anthracnose fungus</name>
    <dbReference type="NCBI Taxonomy" id="1573173"/>
    <lineage>
        <taxon>Eukaryota</taxon>
        <taxon>Fungi</taxon>
        <taxon>Dikarya</taxon>
        <taxon>Ascomycota</taxon>
        <taxon>Pezizomycotina</taxon>
        <taxon>Sordariomycetes</taxon>
        <taxon>Hypocreomycetidae</taxon>
        <taxon>Glomerellales</taxon>
        <taxon>Glomerellaceae</taxon>
        <taxon>Colletotrichum</taxon>
        <taxon>Colletotrichum spaethianum species complex</taxon>
    </lineage>
</organism>
<feature type="compositionally biased region" description="Basic and acidic residues" evidence="1">
    <location>
        <begin position="1"/>
        <end position="14"/>
    </location>
</feature>
<name>A0A161WHM6_COLIC</name>
<feature type="region of interest" description="Disordered" evidence="1">
    <location>
        <begin position="1"/>
        <end position="31"/>
    </location>
</feature>
<dbReference type="AlphaFoldDB" id="A0A161WHM6"/>
<dbReference type="EMBL" id="LFIW01000958">
    <property type="protein sequence ID" value="KZL84098.1"/>
    <property type="molecule type" value="Genomic_DNA"/>
</dbReference>
<dbReference type="Proteomes" id="UP000076584">
    <property type="component" value="Unassembled WGS sequence"/>
</dbReference>
<evidence type="ECO:0000313" key="3">
    <source>
        <dbReference type="Proteomes" id="UP000076584"/>
    </source>
</evidence>
<sequence length="183" mass="20850">MQHEKWTGDEERVWNQKQAGDDSEANASPRWHCEIGGMAGVYFERAPESSATEPSGAHWLEWARKVERAVVAELEHDHVSRRSRSPRWSRCKAPCSGQSGRAATWPKTKHRKKQQPQPGSAVLGSSDVGNTQQKWHNWFPAIKYPSIDVNGQGRTENVELRTDGGSSDKRRRRQGRRKRSKPE</sequence>
<proteinExistence type="predicted"/>
<feature type="region of interest" description="Disordered" evidence="1">
    <location>
        <begin position="144"/>
        <end position="183"/>
    </location>
</feature>
<keyword evidence="3" id="KW-1185">Reference proteome</keyword>